<dbReference type="InterPro" id="IPR001064">
    <property type="entry name" value="Beta/gamma_crystallin"/>
</dbReference>
<keyword evidence="3" id="KW-0732">Signal</keyword>
<dbReference type="STRING" id="314283.MED297_09151"/>
<evidence type="ECO:0000256" key="3">
    <source>
        <dbReference type="SAM" id="SignalP"/>
    </source>
</evidence>
<sequence length="674" mass="74074">MKKPSPLNLKPSRLAMACGSLLMIMQLSACNDISIETPADESSNTNEIAENDYAALEAQAAQDVPVAEAVVEPDWMVEVFAGCDYQGASAKLTLGDFNMGDLGNVGIGNDTISSVRVQPGYELDLFQHIDFKGNSVHLTEDNSCLTDVSFDNDATSLKVTEVPWVAKVYDQCNFEGRVARLSVADYNMRDLAVLGLANDSISSVRVQPGYALELFQHINYNGKAQLFTSDDDCLTDDDWNNDATSLKVTRDLKSAAACLYDLPGFGGGELCVGTGEFNVPTFWNDKVSSISVSEGYVIDIYQDINFKGQTTQLSGSLENLTDLGYNNDLTSFKVRKVDYGCEAGLRCDLTPDVTGIAATNLEGQTPKKGDTLRLSATLNNSSGQQGWITVTPYLTSQRFNDYQDVQLPATQVKLTGAQTQTIAIAVGPFITDLRNSKRYAIGSGDYELNRVVISNPHQVTREDTNYQGKTFTVATSNAVFPAIAYDDDYFARLNWTSQPGDYVTEVFTRPSELFNDLNNSYTYHAGGLDEMLDMKHLSAPVLGFDFDPDYPEGGCEQATAHITKTLGLAQRWGGKVSTNTNHHGFDYAVVMTPEWGGGVACGWINVQISGFIGNDLDRQQIVMIHESGHLFGAPHCDPIQGYVMCSGEKHDHYQNQDLFVWHRVSREKLKDRFE</sequence>
<dbReference type="SUPFAM" id="SSF55486">
    <property type="entry name" value="Metalloproteases ('zincins'), catalytic domain"/>
    <property type="match status" value="1"/>
</dbReference>
<evidence type="ECO:0000259" key="4">
    <source>
        <dbReference type="SMART" id="SM00247"/>
    </source>
</evidence>
<dbReference type="Pfam" id="PF03995">
    <property type="entry name" value="Inhibitor_I36"/>
    <property type="match status" value="1"/>
</dbReference>
<dbReference type="Pfam" id="PF00030">
    <property type="entry name" value="Crystall"/>
    <property type="match status" value="1"/>
</dbReference>
<dbReference type="InterPro" id="IPR024079">
    <property type="entry name" value="MetalloPept_cat_dom_sf"/>
</dbReference>
<name>A4BHP0_9GAMM</name>
<feature type="domain" description="Beta/gamma crystallin 'Greek key'" evidence="4">
    <location>
        <begin position="122"/>
        <end position="207"/>
    </location>
</feature>
<proteinExistence type="inferred from homology"/>
<feature type="chain" id="PRO_5002666572" description="Beta/gamma crystallin 'Greek key' domain-containing protein" evidence="3">
    <location>
        <begin position="30"/>
        <end position="674"/>
    </location>
</feature>
<dbReference type="Gene3D" id="2.60.20.10">
    <property type="entry name" value="Crystallins"/>
    <property type="match status" value="3"/>
</dbReference>
<keyword evidence="6" id="KW-1185">Reference proteome</keyword>
<dbReference type="HOGENOM" id="CLU_407607_0_0_6"/>
<organism evidence="5 6">
    <name type="scientific">Reinekea blandensis MED297</name>
    <dbReference type="NCBI Taxonomy" id="314283"/>
    <lineage>
        <taxon>Bacteria</taxon>
        <taxon>Pseudomonadati</taxon>
        <taxon>Pseudomonadota</taxon>
        <taxon>Gammaproteobacteria</taxon>
        <taxon>Oceanospirillales</taxon>
        <taxon>Saccharospirillaceae</taxon>
        <taxon>Reinekea</taxon>
    </lineage>
</organism>
<dbReference type="SMART" id="SM00247">
    <property type="entry name" value="XTALbg"/>
    <property type="match status" value="2"/>
</dbReference>
<dbReference type="InterPro" id="IPR011024">
    <property type="entry name" value="G_crystallin-like"/>
</dbReference>
<keyword evidence="2" id="KW-0677">Repeat</keyword>
<dbReference type="RefSeq" id="WP_008046074.1">
    <property type="nucleotide sequence ID" value="NZ_CH724152.1"/>
</dbReference>
<protein>
    <recommendedName>
        <fullName evidence="4">Beta/gamma crystallin 'Greek key' domain-containing protein</fullName>
    </recommendedName>
</protein>
<feature type="signal peptide" evidence="3">
    <location>
        <begin position="1"/>
        <end position="29"/>
    </location>
</feature>
<gene>
    <name evidence="5" type="ORF">MED297_09151</name>
</gene>
<dbReference type="EMBL" id="AAOE01000022">
    <property type="protein sequence ID" value="EAR08295.1"/>
    <property type="molecule type" value="Genomic_DNA"/>
</dbReference>
<evidence type="ECO:0000256" key="1">
    <source>
        <dbReference type="ARBA" id="ARBA00009646"/>
    </source>
</evidence>
<dbReference type="AlphaFoldDB" id="A4BHP0"/>
<accession>A4BHP0</accession>
<evidence type="ECO:0000313" key="5">
    <source>
        <dbReference type="EMBL" id="EAR08295.1"/>
    </source>
</evidence>
<evidence type="ECO:0000313" key="6">
    <source>
        <dbReference type="Proteomes" id="UP000005953"/>
    </source>
</evidence>
<comment type="caution">
    <text evidence="5">The sequence shown here is derived from an EMBL/GenBank/DDBJ whole genome shotgun (WGS) entry which is preliminary data.</text>
</comment>
<dbReference type="Proteomes" id="UP000005953">
    <property type="component" value="Unassembled WGS sequence"/>
</dbReference>
<comment type="similarity">
    <text evidence="1">Belongs to the beta/gamma-crystallin family.</text>
</comment>
<dbReference type="OrthoDB" id="6480826at2"/>
<dbReference type="GO" id="GO:0008237">
    <property type="term" value="F:metallopeptidase activity"/>
    <property type="evidence" value="ECO:0007669"/>
    <property type="project" value="InterPro"/>
</dbReference>
<reference evidence="5 6" key="1">
    <citation type="submission" date="2006-02" db="EMBL/GenBank/DDBJ databases">
        <authorList>
            <person name="Pinhassi J."/>
            <person name="Pedros-Alio C."/>
            <person name="Ferriera S."/>
            <person name="Johnson J."/>
            <person name="Kravitz S."/>
            <person name="Halpern A."/>
            <person name="Remington K."/>
            <person name="Beeson K."/>
            <person name="Tran B."/>
            <person name="Rogers Y.-H."/>
            <person name="Friedman R."/>
            <person name="Venter J.C."/>
        </authorList>
    </citation>
    <scope>NUCLEOTIDE SEQUENCE [LARGE SCALE GENOMIC DNA]</scope>
    <source>
        <strain evidence="5 6">MED297</strain>
    </source>
</reference>
<feature type="domain" description="Beta/gamma crystallin 'Greek key'" evidence="4">
    <location>
        <begin position="211"/>
        <end position="293"/>
    </location>
</feature>
<evidence type="ECO:0000256" key="2">
    <source>
        <dbReference type="ARBA" id="ARBA00022737"/>
    </source>
</evidence>
<dbReference type="Gene3D" id="3.40.390.10">
    <property type="entry name" value="Collagenase (Catalytic Domain)"/>
    <property type="match status" value="1"/>
</dbReference>
<dbReference type="SUPFAM" id="SSF49695">
    <property type="entry name" value="gamma-Crystallin-like"/>
    <property type="match status" value="3"/>
</dbReference>